<dbReference type="InterPro" id="IPR019888">
    <property type="entry name" value="Tscrpt_reg_AsnC-like"/>
</dbReference>
<dbReference type="EMBL" id="CDGG01000001">
    <property type="protein sequence ID" value="CEI83651.1"/>
    <property type="molecule type" value="Genomic_DNA"/>
</dbReference>
<dbReference type="Pfam" id="PF13404">
    <property type="entry name" value="HTH_AsnC-type"/>
    <property type="match status" value="1"/>
</dbReference>
<dbReference type="PROSITE" id="PS50956">
    <property type="entry name" value="HTH_ASNC_2"/>
    <property type="match status" value="1"/>
</dbReference>
<accession>A0A0A1MXY2</accession>
<dbReference type="SUPFAM" id="SSF54909">
    <property type="entry name" value="Dimeric alpha+beta barrel"/>
    <property type="match status" value="1"/>
</dbReference>
<dbReference type="InterPro" id="IPR011008">
    <property type="entry name" value="Dimeric_a/b-barrel"/>
</dbReference>
<evidence type="ECO:0000313" key="6">
    <source>
        <dbReference type="Proteomes" id="UP000040453"/>
    </source>
</evidence>
<dbReference type="PRINTS" id="PR00033">
    <property type="entry name" value="HTHASNC"/>
</dbReference>
<dbReference type="InterPro" id="IPR036388">
    <property type="entry name" value="WH-like_DNA-bd_sf"/>
</dbReference>
<dbReference type="Gene3D" id="1.10.10.10">
    <property type="entry name" value="Winged helix-like DNA-binding domain superfamily/Winged helix DNA-binding domain"/>
    <property type="match status" value="1"/>
</dbReference>
<dbReference type="SMART" id="SM00344">
    <property type="entry name" value="HTH_ASNC"/>
    <property type="match status" value="1"/>
</dbReference>
<dbReference type="InterPro" id="IPR000485">
    <property type="entry name" value="AsnC-type_HTH_dom"/>
</dbReference>
<proteinExistence type="predicted"/>
<dbReference type="InterPro" id="IPR036390">
    <property type="entry name" value="WH_DNA-bd_sf"/>
</dbReference>
<dbReference type="InterPro" id="IPR019887">
    <property type="entry name" value="Tscrpt_reg_AsnC/Lrp_C"/>
</dbReference>
<dbReference type="PANTHER" id="PTHR30154">
    <property type="entry name" value="LEUCINE-RESPONSIVE REGULATORY PROTEIN"/>
    <property type="match status" value="1"/>
</dbReference>
<dbReference type="GO" id="GO:0043200">
    <property type="term" value="P:response to amino acid"/>
    <property type="evidence" value="ECO:0007669"/>
    <property type="project" value="TreeGrafter"/>
</dbReference>
<dbReference type="SUPFAM" id="SSF46785">
    <property type="entry name" value="Winged helix' DNA-binding domain"/>
    <property type="match status" value="1"/>
</dbReference>
<evidence type="ECO:0000256" key="3">
    <source>
        <dbReference type="ARBA" id="ARBA00023163"/>
    </source>
</evidence>
<keyword evidence="3" id="KW-0804">Transcription</keyword>
<name>A0A0A1MXY2_9BACI</name>
<evidence type="ECO:0000313" key="5">
    <source>
        <dbReference type="EMBL" id="CEI83651.1"/>
    </source>
</evidence>
<keyword evidence="6" id="KW-1185">Reference proteome</keyword>
<keyword evidence="2" id="KW-0238">DNA-binding</keyword>
<evidence type="ECO:0000256" key="2">
    <source>
        <dbReference type="ARBA" id="ARBA00023125"/>
    </source>
</evidence>
<dbReference type="GO" id="GO:0043565">
    <property type="term" value="F:sequence-specific DNA binding"/>
    <property type="evidence" value="ECO:0007669"/>
    <property type="project" value="InterPro"/>
</dbReference>
<protein>
    <submittedName>
        <fullName evidence="5">HTH-type transcriptional regulator LrpC</fullName>
    </submittedName>
</protein>
<dbReference type="PANTHER" id="PTHR30154:SF20">
    <property type="entry name" value="LEUCINE-RESPONSIVE REGULATORY PROTEIN"/>
    <property type="match status" value="1"/>
</dbReference>
<sequence length="155" mass="18140">MLWKTLNFKVIGKLVKRMLDHIDHQILDLLKRNARLTYTEIGKQINMSSPAVKTRIERLEDYVIKRYTVEVNNKELNKGIHGFVLFKTKSCEKLMNYCKENSNIIDLWRIGGEYNYMAEVVCEEMEELEQISKDTTHFAFSNILSVLGNHPVSND</sequence>
<keyword evidence="1" id="KW-0805">Transcription regulation</keyword>
<organism evidence="5 6">
    <name type="scientific">Oceanobacillus oncorhynchi</name>
    <dbReference type="NCBI Taxonomy" id="545501"/>
    <lineage>
        <taxon>Bacteria</taxon>
        <taxon>Bacillati</taxon>
        <taxon>Bacillota</taxon>
        <taxon>Bacilli</taxon>
        <taxon>Bacillales</taxon>
        <taxon>Bacillaceae</taxon>
        <taxon>Oceanobacillus</taxon>
    </lineage>
</organism>
<feature type="domain" description="HTH asnC-type" evidence="4">
    <location>
        <begin position="19"/>
        <end position="81"/>
    </location>
</feature>
<evidence type="ECO:0000259" key="4">
    <source>
        <dbReference type="PROSITE" id="PS50956"/>
    </source>
</evidence>
<dbReference type="Proteomes" id="UP000040453">
    <property type="component" value="Unassembled WGS sequence"/>
</dbReference>
<dbReference type="Pfam" id="PF01037">
    <property type="entry name" value="AsnC_trans_reg"/>
    <property type="match status" value="1"/>
</dbReference>
<dbReference type="Gene3D" id="3.30.70.920">
    <property type="match status" value="1"/>
</dbReference>
<dbReference type="STRING" id="545501.BN997_03568"/>
<gene>
    <name evidence="5" type="primary">lrpC_2</name>
    <name evidence="5" type="ORF">BN997_03568</name>
</gene>
<dbReference type="GO" id="GO:0005829">
    <property type="term" value="C:cytosol"/>
    <property type="evidence" value="ECO:0007669"/>
    <property type="project" value="TreeGrafter"/>
</dbReference>
<evidence type="ECO:0000256" key="1">
    <source>
        <dbReference type="ARBA" id="ARBA00023015"/>
    </source>
</evidence>
<reference evidence="5 6" key="1">
    <citation type="submission" date="2014-11" db="EMBL/GenBank/DDBJ databases">
        <authorList>
            <person name="Urmite Genomes Urmite Genomes"/>
        </authorList>
    </citation>
    <scope>NUCLEOTIDE SEQUENCE [LARGE SCALE GENOMIC DNA]</scope>
    <source>
        <strain evidence="5 6">Oc5</strain>
    </source>
</reference>
<dbReference type="OrthoDB" id="34294at2"/>
<dbReference type="AlphaFoldDB" id="A0A0A1MXY2"/>